<sequence length="74" mass="8910">MRSHLRSRRTCFRVHGATRLSKFFRQNRRIARWRWWSIRSWRLKMIGRTCCKRVIVAWLSTTAVSAQPSGNMTT</sequence>
<proteinExistence type="predicted"/>
<accession>A0A0A9AA11</accession>
<dbReference type="AlphaFoldDB" id="A0A0A9AA11"/>
<reference evidence="1" key="2">
    <citation type="journal article" date="2015" name="Data Brief">
        <title>Shoot transcriptome of the giant reed, Arundo donax.</title>
        <authorList>
            <person name="Barrero R.A."/>
            <person name="Guerrero F.D."/>
            <person name="Moolhuijzen P."/>
            <person name="Goolsby J.A."/>
            <person name="Tidwell J."/>
            <person name="Bellgard S.E."/>
            <person name="Bellgard M.I."/>
        </authorList>
    </citation>
    <scope>NUCLEOTIDE SEQUENCE</scope>
    <source>
        <tissue evidence="1">Shoot tissue taken approximately 20 cm above the soil surface</tissue>
    </source>
</reference>
<name>A0A0A9AA11_ARUDO</name>
<protein>
    <submittedName>
        <fullName evidence="1">Uncharacterized protein</fullName>
    </submittedName>
</protein>
<evidence type="ECO:0000313" key="1">
    <source>
        <dbReference type="EMBL" id="JAD48499.1"/>
    </source>
</evidence>
<reference evidence="1" key="1">
    <citation type="submission" date="2014-09" db="EMBL/GenBank/DDBJ databases">
        <authorList>
            <person name="Magalhaes I.L.F."/>
            <person name="Oliveira U."/>
            <person name="Santos F.R."/>
            <person name="Vidigal T.H.D.A."/>
            <person name="Brescovit A.D."/>
            <person name="Santos A.J."/>
        </authorList>
    </citation>
    <scope>NUCLEOTIDE SEQUENCE</scope>
    <source>
        <tissue evidence="1">Shoot tissue taken approximately 20 cm above the soil surface</tissue>
    </source>
</reference>
<organism evidence="1">
    <name type="scientific">Arundo donax</name>
    <name type="common">Giant reed</name>
    <name type="synonym">Donax arundinaceus</name>
    <dbReference type="NCBI Taxonomy" id="35708"/>
    <lineage>
        <taxon>Eukaryota</taxon>
        <taxon>Viridiplantae</taxon>
        <taxon>Streptophyta</taxon>
        <taxon>Embryophyta</taxon>
        <taxon>Tracheophyta</taxon>
        <taxon>Spermatophyta</taxon>
        <taxon>Magnoliopsida</taxon>
        <taxon>Liliopsida</taxon>
        <taxon>Poales</taxon>
        <taxon>Poaceae</taxon>
        <taxon>PACMAD clade</taxon>
        <taxon>Arundinoideae</taxon>
        <taxon>Arundineae</taxon>
        <taxon>Arundo</taxon>
    </lineage>
</organism>
<dbReference type="EMBL" id="GBRH01249396">
    <property type="protein sequence ID" value="JAD48499.1"/>
    <property type="molecule type" value="Transcribed_RNA"/>
</dbReference>